<evidence type="ECO:0000256" key="3">
    <source>
        <dbReference type="ARBA" id="ARBA00010441"/>
    </source>
</evidence>
<evidence type="ECO:0000256" key="13">
    <source>
        <dbReference type="ARBA" id="ARBA00023264"/>
    </source>
</evidence>
<comment type="catalytic activity">
    <reaction evidence="14">
        <text>a CDP-1,2-diacyl-sn-glycerol + sn-glycerol 3-phosphate = a 1,2-diacyl-sn-glycero-3-phospho-(1'-sn-glycero-3'-phosphate) + CMP + H(+)</text>
        <dbReference type="Rhea" id="RHEA:12593"/>
        <dbReference type="ChEBI" id="CHEBI:15378"/>
        <dbReference type="ChEBI" id="CHEBI:57597"/>
        <dbReference type="ChEBI" id="CHEBI:58332"/>
        <dbReference type="ChEBI" id="CHEBI:60110"/>
        <dbReference type="ChEBI" id="CHEBI:60377"/>
        <dbReference type="EC" id="2.7.8.5"/>
    </reaction>
</comment>
<evidence type="ECO:0000256" key="16">
    <source>
        <dbReference type="RuleBase" id="RU003750"/>
    </source>
</evidence>
<dbReference type="InterPro" id="IPR000462">
    <property type="entry name" value="CDP-OH_P_trans"/>
</dbReference>
<keyword evidence="9 17" id="KW-1133">Transmembrane helix</keyword>
<feature type="transmembrane region" description="Helical" evidence="17">
    <location>
        <begin position="133"/>
        <end position="151"/>
    </location>
</feature>
<evidence type="ECO:0000256" key="10">
    <source>
        <dbReference type="ARBA" id="ARBA00023098"/>
    </source>
</evidence>
<gene>
    <name evidence="18" type="primary">pgsA</name>
    <name evidence="18" type="ORF">QS748_00485</name>
</gene>
<keyword evidence="13" id="KW-1208">Phospholipid metabolism</keyword>
<dbReference type="InterPro" id="IPR050324">
    <property type="entry name" value="CDP-alcohol_PTase-I"/>
</dbReference>
<dbReference type="InterPro" id="IPR043130">
    <property type="entry name" value="CDP-OH_PTrfase_TM_dom"/>
</dbReference>
<protein>
    <recommendedName>
        <fullName evidence="5 15">CDP-diacylglycerol--glycerol-3-phosphate 3-phosphatidyltransferase</fullName>
        <ecNumber evidence="4 15">2.7.8.5</ecNumber>
    </recommendedName>
</protein>
<dbReference type="PIRSF" id="PIRSF000847">
    <property type="entry name" value="Phos_ph_gly_syn"/>
    <property type="match status" value="1"/>
</dbReference>
<evidence type="ECO:0000256" key="1">
    <source>
        <dbReference type="ARBA" id="ARBA00004141"/>
    </source>
</evidence>
<evidence type="ECO:0000256" key="9">
    <source>
        <dbReference type="ARBA" id="ARBA00022989"/>
    </source>
</evidence>
<comment type="caution">
    <text evidence="18">The sequence shown here is derived from an EMBL/GenBank/DDBJ whole genome shotgun (WGS) entry which is preliminary data.</text>
</comment>
<evidence type="ECO:0000256" key="2">
    <source>
        <dbReference type="ARBA" id="ARBA00005042"/>
    </source>
</evidence>
<evidence type="ECO:0000256" key="5">
    <source>
        <dbReference type="ARBA" id="ARBA00014944"/>
    </source>
</evidence>
<keyword evidence="11 17" id="KW-0472">Membrane</keyword>
<feature type="transmembrane region" description="Helical" evidence="17">
    <location>
        <begin position="71"/>
        <end position="97"/>
    </location>
</feature>
<evidence type="ECO:0000256" key="8">
    <source>
        <dbReference type="ARBA" id="ARBA00022692"/>
    </source>
</evidence>
<comment type="pathway">
    <text evidence="2">Phospholipid metabolism; phosphatidylglycerol biosynthesis; phosphatidylglycerol from CDP-diacylglycerol: step 1/2.</text>
</comment>
<dbReference type="Gene3D" id="1.20.120.1760">
    <property type="match status" value="1"/>
</dbReference>
<evidence type="ECO:0000256" key="7">
    <source>
        <dbReference type="ARBA" id="ARBA00022679"/>
    </source>
</evidence>
<keyword evidence="8 17" id="KW-0812">Transmembrane</keyword>
<keyword evidence="19" id="KW-1185">Reference proteome</keyword>
<keyword evidence="6" id="KW-0444">Lipid biosynthesis</keyword>
<evidence type="ECO:0000256" key="12">
    <source>
        <dbReference type="ARBA" id="ARBA00023209"/>
    </source>
</evidence>
<dbReference type="NCBIfam" id="TIGR00560">
    <property type="entry name" value="pgsA"/>
    <property type="match status" value="1"/>
</dbReference>
<dbReference type="Pfam" id="PF01066">
    <property type="entry name" value="CDP-OH_P_transf"/>
    <property type="match status" value="1"/>
</dbReference>
<keyword evidence="10" id="KW-0443">Lipid metabolism</keyword>
<feature type="transmembrane region" description="Helical" evidence="17">
    <location>
        <begin position="6"/>
        <end position="24"/>
    </location>
</feature>
<dbReference type="PANTHER" id="PTHR14269:SF62">
    <property type="entry name" value="CDP-DIACYLGLYCEROL--GLYCEROL-3-PHOSPHATE 3-PHOSPHATIDYLTRANSFERASE 1, CHLOROPLASTIC"/>
    <property type="match status" value="1"/>
</dbReference>
<dbReference type="PROSITE" id="PS00379">
    <property type="entry name" value="CDP_ALCOHOL_P_TRANSF"/>
    <property type="match status" value="1"/>
</dbReference>
<evidence type="ECO:0000313" key="18">
    <source>
        <dbReference type="EMBL" id="MDP0587754.1"/>
    </source>
</evidence>
<dbReference type="InterPro" id="IPR048254">
    <property type="entry name" value="CDP_ALCOHOL_P_TRANSF_CS"/>
</dbReference>
<sequence>MNIPNILTSIRIILVPFFVLFFYLPFEDRHLISAGIFAFAAATDWFDGYLARKLGQATPFGEFFDPVADKIMVATALCLLSEGFSVFWVTVPSMIIIGREIVISSLREWMAELGKRASVTVSMTGKAKTMAQMMAITFLLLSPIPVNNWIGYIGIGLLYFSSVLTLWSMCVYLKAAWPGLTPFKLEK</sequence>
<evidence type="ECO:0000256" key="15">
    <source>
        <dbReference type="NCBIfam" id="TIGR00560"/>
    </source>
</evidence>
<comment type="similarity">
    <text evidence="3 16">Belongs to the CDP-alcohol phosphatidyltransferase class-I family.</text>
</comment>
<dbReference type="PANTHER" id="PTHR14269">
    <property type="entry name" value="CDP-DIACYLGLYCEROL--GLYCEROL-3-PHOSPHATE 3-PHOSPHATIDYLTRANSFERASE-RELATED"/>
    <property type="match status" value="1"/>
</dbReference>
<dbReference type="GO" id="GO:0005886">
    <property type="term" value="C:plasma membrane"/>
    <property type="evidence" value="ECO:0007669"/>
    <property type="project" value="TreeGrafter"/>
</dbReference>
<comment type="subcellular location">
    <subcellularLocation>
        <location evidence="1">Membrane</location>
        <topology evidence="1">Multi-pass membrane protein</topology>
    </subcellularLocation>
</comment>
<dbReference type="GO" id="GO:0008444">
    <property type="term" value="F:CDP-diacylglycerol-glycerol-3-phosphate 3-phosphatidyltransferase activity"/>
    <property type="evidence" value="ECO:0007669"/>
    <property type="project" value="UniProtKB-UniRule"/>
</dbReference>
<name>A0AA90NIX3_9GAMM</name>
<evidence type="ECO:0000256" key="17">
    <source>
        <dbReference type="SAM" id="Phobius"/>
    </source>
</evidence>
<dbReference type="AlphaFoldDB" id="A0AA90NIX3"/>
<dbReference type="Proteomes" id="UP001178148">
    <property type="component" value="Unassembled WGS sequence"/>
</dbReference>
<evidence type="ECO:0000256" key="4">
    <source>
        <dbReference type="ARBA" id="ARBA00013170"/>
    </source>
</evidence>
<evidence type="ECO:0000256" key="14">
    <source>
        <dbReference type="ARBA" id="ARBA00048586"/>
    </source>
</evidence>
<dbReference type="GO" id="GO:0046474">
    <property type="term" value="P:glycerophospholipid biosynthetic process"/>
    <property type="evidence" value="ECO:0007669"/>
    <property type="project" value="TreeGrafter"/>
</dbReference>
<accession>A0AA90NIX3</accession>
<evidence type="ECO:0000256" key="11">
    <source>
        <dbReference type="ARBA" id="ARBA00023136"/>
    </source>
</evidence>
<evidence type="ECO:0000256" key="6">
    <source>
        <dbReference type="ARBA" id="ARBA00022516"/>
    </source>
</evidence>
<evidence type="ECO:0000313" key="19">
    <source>
        <dbReference type="Proteomes" id="UP001178148"/>
    </source>
</evidence>
<proteinExistence type="inferred from homology"/>
<dbReference type="EC" id="2.7.8.5" evidence="4 15"/>
<keyword evidence="12" id="KW-0594">Phospholipid biosynthesis</keyword>
<dbReference type="EMBL" id="JASXSV010000001">
    <property type="protein sequence ID" value="MDP0587754.1"/>
    <property type="molecule type" value="Genomic_DNA"/>
</dbReference>
<dbReference type="InterPro" id="IPR004570">
    <property type="entry name" value="Phosphatidylglycerol_P_synth"/>
</dbReference>
<keyword evidence="7 16" id="KW-0808">Transferase</keyword>
<reference evidence="18 19" key="1">
    <citation type="journal article" date="2023" name="bioRxiv">
        <title>An intranuclear bacterial parasite of deep-sea mussels expresses apoptosis inhibitors acquired from its host.</title>
        <authorList>
            <person name="Gonzalez Porras M.A."/>
            <person name="Assie A."/>
            <person name="Tietjen M."/>
            <person name="Violette M."/>
            <person name="Kleiner M."/>
            <person name="Gruber-Vodicka H."/>
            <person name="Dubilier N."/>
            <person name="Leisch N."/>
        </authorList>
    </citation>
    <scope>NUCLEOTIDE SEQUENCE [LARGE SCALE GENOMIC DNA]</scope>
    <source>
        <strain evidence="18">IAP13</strain>
    </source>
</reference>
<organism evidence="18 19">
    <name type="scientific">Candidatus Endonucleibacter bathymodioli</name>
    <dbReference type="NCBI Taxonomy" id="539814"/>
    <lineage>
        <taxon>Bacteria</taxon>
        <taxon>Pseudomonadati</taxon>
        <taxon>Pseudomonadota</taxon>
        <taxon>Gammaproteobacteria</taxon>
        <taxon>Oceanospirillales</taxon>
        <taxon>Endozoicomonadaceae</taxon>
        <taxon>Candidatus Endonucleibacter</taxon>
    </lineage>
</organism>